<gene>
    <name evidence="1" type="ORF">RZO73_31450</name>
</gene>
<organism evidence="1 2">
    <name type="scientific">Klebsiella quasipneumoniae subsp. similipneumoniae</name>
    <dbReference type="NCBI Taxonomy" id="1463164"/>
    <lineage>
        <taxon>Bacteria</taxon>
        <taxon>Pseudomonadati</taxon>
        <taxon>Pseudomonadota</taxon>
        <taxon>Gammaproteobacteria</taxon>
        <taxon>Enterobacterales</taxon>
        <taxon>Enterobacteriaceae</taxon>
        <taxon>Klebsiella/Raoultella group</taxon>
        <taxon>Klebsiella</taxon>
        <taxon>Klebsiella pneumoniae complex</taxon>
    </lineage>
</organism>
<proteinExistence type="predicted"/>
<evidence type="ECO:0000313" key="2">
    <source>
        <dbReference type="Proteomes" id="UP001187239"/>
    </source>
</evidence>
<dbReference type="EMBL" id="JAWHXQ010000214">
    <property type="protein sequence ID" value="MDV0614958.1"/>
    <property type="molecule type" value="Genomic_DNA"/>
</dbReference>
<reference evidence="1" key="1">
    <citation type="submission" date="2023-10" db="EMBL/GenBank/DDBJ databases">
        <title>Surveillance and assessment of the effects of hospital wastewater treatment on clearance of pathogenic bacterial and antimicrobial resistance genes.</title>
        <authorList>
            <person name="Wu Y."/>
        </authorList>
    </citation>
    <scope>NUCLEOTIDE SEQUENCE</scope>
    <source>
        <strain evidence="1">23-M-SY-8</strain>
    </source>
</reference>
<dbReference type="AlphaFoldDB" id="A0AAE4MY24"/>
<dbReference type="Proteomes" id="UP001187239">
    <property type="component" value="Unassembled WGS sequence"/>
</dbReference>
<protein>
    <submittedName>
        <fullName evidence="1">Uncharacterized protein</fullName>
    </submittedName>
</protein>
<feature type="non-terminal residue" evidence="1">
    <location>
        <position position="1"/>
    </location>
</feature>
<comment type="caution">
    <text evidence="1">The sequence shown here is derived from an EMBL/GenBank/DDBJ whole genome shotgun (WGS) entry which is preliminary data.</text>
</comment>
<dbReference type="RefSeq" id="WP_316938861.1">
    <property type="nucleotide sequence ID" value="NZ_JAWHXQ010000214.1"/>
</dbReference>
<sequence length="80" mass="8401">AGEWWFDPSDMSELVSTYPRLFIAPTIDPSGASGAWRLNMGGDVTLSAFGVGISAELPAVMTALDAGIINPDIFLLENSG</sequence>
<evidence type="ECO:0000313" key="1">
    <source>
        <dbReference type="EMBL" id="MDV0614958.1"/>
    </source>
</evidence>
<accession>A0AAE4MY24</accession>
<name>A0AAE4MY24_9ENTR</name>
<feature type="non-terminal residue" evidence="1">
    <location>
        <position position="80"/>
    </location>
</feature>